<proteinExistence type="predicted"/>
<feature type="compositionally biased region" description="Basic and acidic residues" evidence="1">
    <location>
        <begin position="740"/>
        <end position="756"/>
    </location>
</feature>
<name>A0A6A4J4U0_APOLU</name>
<keyword evidence="3" id="KW-1185">Reference proteome</keyword>
<feature type="region of interest" description="Disordered" evidence="1">
    <location>
        <begin position="736"/>
        <end position="756"/>
    </location>
</feature>
<dbReference type="PANTHER" id="PTHR10773">
    <property type="entry name" value="DNA-DIRECTED RNA POLYMERASES I, II, AND III SUBUNIT RPABC2"/>
    <property type="match status" value="1"/>
</dbReference>
<dbReference type="OrthoDB" id="7367179at2759"/>
<evidence type="ECO:0000313" key="2">
    <source>
        <dbReference type="EMBL" id="KAF6215898.1"/>
    </source>
</evidence>
<feature type="compositionally biased region" description="Basic and acidic residues" evidence="1">
    <location>
        <begin position="1"/>
        <end position="10"/>
    </location>
</feature>
<accession>A0A6A4J4U0</accession>
<dbReference type="PANTHER" id="PTHR10773:SF19">
    <property type="match status" value="1"/>
</dbReference>
<protein>
    <submittedName>
        <fullName evidence="2">Uncharacterized protein</fullName>
    </submittedName>
</protein>
<dbReference type="Proteomes" id="UP000466442">
    <property type="component" value="Linkage Group LG1"/>
</dbReference>
<feature type="region of interest" description="Disordered" evidence="1">
    <location>
        <begin position="1"/>
        <end position="24"/>
    </location>
</feature>
<evidence type="ECO:0000313" key="3">
    <source>
        <dbReference type="Proteomes" id="UP000466442"/>
    </source>
</evidence>
<reference evidence="2" key="1">
    <citation type="journal article" date="2021" name="Mol. Ecol. Resour.">
        <title>Apolygus lucorum genome provides insights into omnivorousness and mesophyll feeding.</title>
        <authorList>
            <person name="Liu Y."/>
            <person name="Liu H."/>
            <person name="Wang H."/>
            <person name="Huang T."/>
            <person name="Liu B."/>
            <person name="Yang B."/>
            <person name="Yin L."/>
            <person name="Li B."/>
            <person name="Zhang Y."/>
            <person name="Zhang S."/>
            <person name="Jiang F."/>
            <person name="Zhang X."/>
            <person name="Ren Y."/>
            <person name="Wang B."/>
            <person name="Wang S."/>
            <person name="Lu Y."/>
            <person name="Wu K."/>
            <person name="Fan W."/>
            <person name="Wang G."/>
        </authorList>
    </citation>
    <scope>NUCLEOTIDE SEQUENCE</scope>
    <source>
        <strain evidence="2">12Hb</strain>
    </source>
</reference>
<gene>
    <name evidence="2" type="ORF">GE061_000233</name>
</gene>
<comment type="caution">
    <text evidence="2">The sequence shown here is derived from an EMBL/GenBank/DDBJ whole genome shotgun (WGS) entry which is preliminary data.</text>
</comment>
<sequence length="756" mass="87915">MASDAERQNDDVTGDEESSDDDKLTFQEICDKIFGIEEKHRRQRPPTRTKDKYTCDDFTTSLNDPRFIIEDGEVGVSDDFEALDNETLCDEILSIVRMVNSNESLNATDDLEEEETPHTDVTVVKHFVEGEQPDLDNQEFVQSSEVDNTSPRSQLQDTPCLNNTRYETKEDTMMGNSFTGCRRILPGRTRRSGRYVQSAARTLQPPCSSTRCEEGRYNMCQEISEDERKTLFDTFWKKMSWGEKRAFVWSSIDVDVTRKRFAPRESRRNFTFSYFLKLGDSRLRVCKGMFLRTIGLRKSEVSYWIEQSSQYINAKNQLPDDDPPSDGLASGRSMGTRRMRREFLQSFLKDWPKLPSQCCQASSAKQFLQTDIRRMTKLYSIYEQKCKEANQIPIGRTWFDQTCKAMELTLLSTYRDKCNVCLSFDNGTIDENAYNMHNEQEENAQKEKENDVLNGYKGKYHVICCDLMVVQMVPRLKATASYHKLKISVHNFIVFDLITRDAMNYWFDETGSNLSASCFATCLVDYITELVNRSKKPVLIFSDGCERRSRNVVIANALLHLSVTLDVEITQKFLERGHSRFECDTVYNQIREKLGKRDIHLPSQYCALAAKARVRPSPYRTRYLDYSFFKDYSQTSMFYPSIHPEKRSPTNSGPRFMKYYPSGKITYKLTFAEDESPLPMRGETIEIPATFPNLYTERIPLSHDKWKDLQELKDLIPTDCHGFYDNLPYIKESIGSHKRRETEENVETEEKRKRTS</sequence>
<dbReference type="AlphaFoldDB" id="A0A6A4J4U0"/>
<evidence type="ECO:0000256" key="1">
    <source>
        <dbReference type="SAM" id="MobiDB-lite"/>
    </source>
</evidence>
<organism evidence="2 3">
    <name type="scientific">Apolygus lucorum</name>
    <name type="common">Small green plant bug</name>
    <name type="synonym">Lygocoris lucorum</name>
    <dbReference type="NCBI Taxonomy" id="248454"/>
    <lineage>
        <taxon>Eukaryota</taxon>
        <taxon>Metazoa</taxon>
        <taxon>Ecdysozoa</taxon>
        <taxon>Arthropoda</taxon>
        <taxon>Hexapoda</taxon>
        <taxon>Insecta</taxon>
        <taxon>Pterygota</taxon>
        <taxon>Neoptera</taxon>
        <taxon>Paraneoptera</taxon>
        <taxon>Hemiptera</taxon>
        <taxon>Heteroptera</taxon>
        <taxon>Panheteroptera</taxon>
        <taxon>Cimicomorpha</taxon>
        <taxon>Miridae</taxon>
        <taxon>Mirini</taxon>
        <taxon>Apolygus</taxon>
    </lineage>
</organism>
<dbReference type="EMBL" id="WIXP02000001">
    <property type="protein sequence ID" value="KAF6215898.1"/>
    <property type="molecule type" value="Genomic_DNA"/>
</dbReference>